<dbReference type="Pfam" id="PF23559">
    <property type="entry name" value="WHD_DRP"/>
    <property type="match status" value="1"/>
</dbReference>
<dbReference type="EnsemblPlants" id="KEH42963">
    <property type="protein sequence ID" value="KEH42963"/>
    <property type="gene ID" value="MTR_1g078440"/>
</dbReference>
<organism evidence="3 5">
    <name type="scientific">Medicago truncatula</name>
    <name type="common">Barrel medic</name>
    <name type="synonym">Medicago tribuloides</name>
    <dbReference type="NCBI Taxonomy" id="3880"/>
    <lineage>
        <taxon>Eukaryota</taxon>
        <taxon>Viridiplantae</taxon>
        <taxon>Streptophyta</taxon>
        <taxon>Embryophyta</taxon>
        <taxon>Tracheophyta</taxon>
        <taxon>Spermatophyta</taxon>
        <taxon>Magnoliopsida</taxon>
        <taxon>eudicotyledons</taxon>
        <taxon>Gunneridae</taxon>
        <taxon>Pentapetalae</taxon>
        <taxon>rosids</taxon>
        <taxon>fabids</taxon>
        <taxon>Fabales</taxon>
        <taxon>Fabaceae</taxon>
        <taxon>Papilionoideae</taxon>
        <taxon>50 kb inversion clade</taxon>
        <taxon>NPAAA clade</taxon>
        <taxon>Hologalegina</taxon>
        <taxon>IRL clade</taxon>
        <taxon>Trifolieae</taxon>
        <taxon>Medicago</taxon>
    </lineage>
</organism>
<accession>A0A072VNI0</accession>
<evidence type="ECO:0000313" key="3">
    <source>
        <dbReference type="EMBL" id="KEH42963.1"/>
    </source>
</evidence>
<evidence type="ECO:0000256" key="1">
    <source>
        <dbReference type="ARBA" id="ARBA00022737"/>
    </source>
</evidence>
<dbReference type="GO" id="GO:0006952">
    <property type="term" value="P:defense response"/>
    <property type="evidence" value="ECO:0007669"/>
    <property type="project" value="InterPro"/>
</dbReference>
<dbReference type="Gene3D" id="1.10.8.430">
    <property type="entry name" value="Helical domain of apoptotic protease-activating factors"/>
    <property type="match status" value="1"/>
</dbReference>
<dbReference type="AlphaFoldDB" id="A0A072VNI0"/>
<dbReference type="InterPro" id="IPR044974">
    <property type="entry name" value="Disease_R_plants"/>
</dbReference>
<dbReference type="Proteomes" id="UP000002051">
    <property type="component" value="Unassembled WGS sequence"/>
</dbReference>
<dbReference type="InterPro" id="IPR042197">
    <property type="entry name" value="Apaf_helical"/>
</dbReference>
<dbReference type="SUPFAM" id="SSF52540">
    <property type="entry name" value="P-loop containing nucleoside triphosphate hydrolases"/>
    <property type="match status" value="1"/>
</dbReference>
<keyword evidence="5" id="KW-1185">Reference proteome</keyword>
<dbReference type="InterPro" id="IPR036388">
    <property type="entry name" value="WH-like_DNA-bd_sf"/>
</dbReference>
<dbReference type="PANTHER" id="PTHR23155">
    <property type="entry name" value="DISEASE RESISTANCE PROTEIN RP"/>
    <property type="match status" value="1"/>
</dbReference>
<keyword evidence="1" id="KW-0677">Repeat</keyword>
<reference evidence="3 5" key="1">
    <citation type="journal article" date="2011" name="Nature">
        <title>The Medicago genome provides insight into the evolution of rhizobial symbioses.</title>
        <authorList>
            <person name="Young N.D."/>
            <person name="Debelle F."/>
            <person name="Oldroyd G.E."/>
            <person name="Geurts R."/>
            <person name="Cannon S.B."/>
            <person name="Udvardi M.K."/>
            <person name="Benedito V.A."/>
            <person name="Mayer K.F."/>
            <person name="Gouzy J."/>
            <person name="Schoof H."/>
            <person name="Van de Peer Y."/>
            <person name="Proost S."/>
            <person name="Cook D.R."/>
            <person name="Meyers B.C."/>
            <person name="Spannagl M."/>
            <person name="Cheung F."/>
            <person name="De Mita S."/>
            <person name="Krishnakumar V."/>
            <person name="Gundlach H."/>
            <person name="Zhou S."/>
            <person name="Mudge J."/>
            <person name="Bharti A.K."/>
            <person name="Murray J.D."/>
            <person name="Naoumkina M.A."/>
            <person name="Rosen B."/>
            <person name="Silverstein K.A."/>
            <person name="Tang H."/>
            <person name="Rombauts S."/>
            <person name="Zhao P.X."/>
            <person name="Zhou P."/>
            <person name="Barbe V."/>
            <person name="Bardou P."/>
            <person name="Bechner M."/>
            <person name="Bellec A."/>
            <person name="Berger A."/>
            <person name="Berges H."/>
            <person name="Bidwell S."/>
            <person name="Bisseling T."/>
            <person name="Choisne N."/>
            <person name="Couloux A."/>
            <person name="Denny R."/>
            <person name="Deshpande S."/>
            <person name="Dai X."/>
            <person name="Doyle J.J."/>
            <person name="Dudez A.M."/>
            <person name="Farmer A.D."/>
            <person name="Fouteau S."/>
            <person name="Franken C."/>
            <person name="Gibelin C."/>
            <person name="Gish J."/>
            <person name="Goldstein S."/>
            <person name="Gonzalez A.J."/>
            <person name="Green P.J."/>
            <person name="Hallab A."/>
            <person name="Hartog M."/>
            <person name="Hua A."/>
            <person name="Humphray S.J."/>
            <person name="Jeong D.H."/>
            <person name="Jing Y."/>
            <person name="Jocker A."/>
            <person name="Kenton S.M."/>
            <person name="Kim D.J."/>
            <person name="Klee K."/>
            <person name="Lai H."/>
            <person name="Lang C."/>
            <person name="Lin S."/>
            <person name="Macmil S.L."/>
            <person name="Magdelenat G."/>
            <person name="Matthews L."/>
            <person name="McCorrison J."/>
            <person name="Monaghan E.L."/>
            <person name="Mun J.H."/>
            <person name="Najar F.Z."/>
            <person name="Nicholson C."/>
            <person name="Noirot C."/>
            <person name="O'Bleness M."/>
            <person name="Paule C.R."/>
            <person name="Poulain J."/>
            <person name="Prion F."/>
            <person name="Qin B."/>
            <person name="Qu C."/>
            <person name="Retzel E.F."/>
            <person name="Riddle C."/>
            <person name="Sallet E."/>
            <person name="Samain S."/>
            <person name="Samson N."/>
            <person name="Sanders I."/>
            <person name="Saurat O."/>
            <person name="Scarpelli C."/>
            <person name="Schiex T."/>
            <person name="Segurens B."/>
            <person name="Severin A.J."/>
            <person name="Sherrier D.J."/>
            <person name="Shi R."/>
            <person name="Sims S."/>
            <person name="Singer S.R."/>
            <person name="Sinharoy S."/>
            <person name="Sterck L."/>
            <person name="Viollet A."/>
            <person name="Wang B.B."/>
            <person name="Wang K."/>
            <person name="Wang M."/>
            <person name="Wang X."/>
            <person name="Warfsmann J."/>
            <person name="Weissenbach J."/>
            <person name="White D.D."/>
            <person name="White J.D."/>
            <person name="Wiley G.B."/>
            <person name="Wincker P."/>
            <person name="Xing Y."/>
            <person name="Yang L."/>
            <person name="Yao Z."/>
            <person name="Ying F."/>
            <person name="Zhai J."/>
            <person name="Zhou L."/>
            <person name="Zuber A."/>
            <person name="Denarie J."/>
            <person name="Dixon R.A."/>
            <person name="May G.D."/>
            <person name="Schwartz D.C."/>
            <person name="Rogers J."/>
            <person name="Quetier F."/>
            <person name="Town C.D."/>
            <person name="Roe B.A."/>
        </authorList>
    </citation>
    <scope>NUCLEOTIDE SEQUENCE [LARGE SCALE GENOMIC DNA]</scope>
    <source>
        <strain evidence="3">A17</strain>
        <strain evidence="4 5">cv. Jemalong A17</strain>
    </source>
</reference>
<dbReference type="InterPro" id="IPR027417">
    <property type="entry name" value="P-loop_NTPase"/>
</dbReference>
<name>A0A072VNI0_MEDTR</name>
<reference evidence="3 5" key="2">
    <citation type="journal article" date="2014" name="BMC Genomics">
        <title>An improved genome release (version Mt4.0) for the model legume Medicago truncatula.</title>
        <authorList>
            <person name="Tang H."/>
            <person name="Krishnakumar V."/>
            <person name="Bidwell S."/>
            <person name="Rosen B."/>
            <person name="Chan A."/>
            <person name="Zhou S."/>
            <person name="Gentzbittel L."/>
            <person name="Childs K.L."/>
            <person name="Yandell M."/>
            <person name="Gundlach H."/>
            <person name="Mayer K.F."/>
            <person name="Schwartz D.C."/>
            <person name="Town C.D."/>
        </authorList>
    </citation>
    <scope>GENOME REANNOTATION</scope>
    <source>
        <strain evidence="3">A17</strain>
        <strain evidence="4 5">cv. Jemalong A17</strain>
    </source>
</reference>
<reference evidence="4" key="3">
    <citation type="submission" date="2015-04" db="UniProtKB">
        <authorList>
            <consortium name="EnsemblPlants"/>
        </authorList>
    </citation>
    <scope>IDENTIFICATION</scope>
    <source>
        <strain evidence="4">cv. Jemalong A17</strain>
    </source>
</reference>
<feature type="domain" description="Disease resistance protein winged helix" evidence="2">
    <location>
        <begin position="158"/>
        <end position="230"/>
    </location>
</feature>
<dbReference type="Gene3D" id="1.10.10.10">
    <property type="entry name" value="Winged helix-like DNA-binding domain superfamily/Winged helix DNA-binding domain"/>
    <property type="match status" value="1"/>
</dbReference>
<evidence type="ECO:0000259" key="2">
    <source>
        <dbReference type="Pfam" id="PF23559"/>
    </source>
</evidence>
<proteinExistence type="predicted"/>
<dbReference type="EMBL" id="CM001217">
    <property type="protein sequence ID" value="KEH42963.1"/>
    <property type="molecule type" value="Genomic_DNA"/>
</dbReference>
<evidence type="ECO:0000313" key="5">
    <source>
        <dbReference type="Proteomes" id="UP000002051"/>
    </source>
</evidence>
<dbReference type="STRING" id="3880.A0A072VNI0"/>
<sequence>MDLWSWVLEEKEGHVVWGFVDETDLFATSSFMAESIIYGREREKEEIIKFLFSDANQVSIISIVGLMGKGRNMFEYPNLETIGMKLVEKCGVGGLSLALKTLGILLQRKFSENEWVKILETDLRRLPKGDSSNNYSVLRMSYLSLPSNLKHCFAYYSIFPKGYEFENDGLIKLWMTEGLLKGWEIAKNEEELGNKFFNDLVSMSFFQKSAILPFWAGKCYFIVHDLINDLMTSMLGEFRLRIEGVKVQDIPQRTCHIWCCLDLEDGDRKLKQIHNIKGLKNLMVEEQVLVRNTLRYPPTCIRVCFQD</sequence>
<dbReference type="InterPro" id="IPR058922">
    <property type="entry name" value="WHD_DRP"/>
</dbReference>
<gene>
    <name evidence="3" type="ordered locus">MTR_1g078440</name>
</gene>
<dbReference type="PANTHER" id="PTHR23155:SF1221">
    <property type="entry name" value="OS11G0481150 PROTEIN"/>
    <property type="match status" value="1"/>
</dbReference>
<protein>
    <submittedName>
        <fullName evidence="3">NB-ARC domain disease resistance protein</fullName>
    </submittedName>
</protein>
<dbReference type="HOGENOM" id="CLU_907255_0_0_1"/>
<evidence type="ECO:0000313" key="4">
    <source>
        <dbReference type="EnsemblPlants" id="KEH42963"/>
    </source>
</evidence>